<dbReference type="GO" id="GO:0003824">
    <property type="term" value="F:catalytic activity"/>
    <property type="evidence" value="ECO:0007669"/>
    <property type="project" value="InterPro"/>
</dbReference>
<dbReference type="Gene3D" id="3.20.20.70">
    <property type="entry name" value="Aldolase class I"/>
    <property type="match status" value="1"/>
</dbReference>
<organism evidence="8 9">
    <name type="scientific">Candidatus Magasanikbacteria bacterium GW2011_GWA2_41_55</name>
    <dbReference type="NCBI Taxonomy" id="1619038"/>
    <lineage>
        <taxon>Bacteria</taxon>
        <taxon>Candidatus Magasanikiibacteriota</taxon>
    </lineage>
</organism>
<dbReference type="GO" id="GO:0046872">
    <property type="term" value="F:metal ion binding"/>
    <property type="evidence" value="ECO:0007669"/>
    <property type="project" value="UniProtKB-KW"/>
</dbReference>
<keyword evidence="5" id="KW-0408">Iron</keyword>
<comment type="cofactor">
    <cofactor evidence="1">
        <name>[4Fe-4S] cluster</name>
        <dbReference type="ChEBI" id="CHEBI:49883"/>
    </cofactor>
</comment>
<comment type="caution">
    <text evidence="8">The sequence shown here is derived from an EMBL/GenBank/DDBJ whole genome shotgun (WGS) entry which is preliminary data.</text>
</comment>
<proteinExistence type="predicted"/>
<evidence type="ECO:0000313" key="9">
    <source>
        <dbReference type="Proteomes" id="UP000034299"/>
    </source>
</evidence>
<dbReference type="InterPro" id="IPR058240">
    <property type="entry name" value="rSAM_sf"/>
</dbReference>
<evidence type="ECO:0000256" key="3">
    <source>
        <dbReference type="ARBA" id="ARBA00022691"/>
    </source>
</evidence>
<dbReference type="PANTHER" id="PTHR11228">
    <property type="entry name" value="RADICAL SAM DOMAIN PROTEIN"/>
    <property type="match status" value="1"/>
</dbReference>
<dbReference type="InterPro" id="IPR050377">
    <property type="entry name" value="Radical_SAM_PqqE_MftC-like"/>
</dbReference>
<keyword evidence="3" id="KW-0949">S-adenosyl-L-methionine</keyword>
<dbReference type="GO" id="GO:0006783">
    <property type="term" value="P:heme biosynthetic process"/>
    <property type="evidence" value="ECO:0007669"/>
    <property type="project" value="TreeGrafter"/>
</dbReference>
<dbReference type="PANTHER" id="PTHR11228:SF7">
    <property type="entry name" value="PQQA PEPTIDE CYCLASE"/>
    <property type="match status" value="1"/>
</dbReference>
<dbReference type="InterPro" id="IPR034391">
    <property type="entry name" value="AdoMet-like_SPASM_containing"/>
</dbReference>
<dbReference type="PROSITE" id="PS51918">
    <property type="entry name" value="RADICAL_SAM"/>
    <property type="match status" value="1"/>
</dbReference>
<dbReference type="InterPro" id="IPR013785">
    <property type="entry name" value="Aldolase_TIM"/>
</dbReference>
<reference evidence="8 9" key="1">
    <citation type="journal article" date="2015" name="Nature">
        <title>rRNA introns, odd ribosomes, and small enigmatic genomes across a large radiation of phyla.</title>
        <authorList>
            <person name="Brown C.T."/>
            <person name="Hug L.A."/>
            <person name="Thomas B.C."/>
            <person name="Sharon I."/>
            <person name="Castelle C.J."/>
            <person name="Singh A."/>
            <person name="Wilkins M.J."/>
            <person name="Williams K.H."/>
            <person name="Banfield J.F."/>
        </authorList>
    </citation>
    <scope>NUCLEOTIDE SEQUENCE [LARGE SCALE GENOMIC DNA]</scope>
</reference>
<evidence type="ECO:0000256" key="1">
    <source>
        <dbReference type="ARBA" id="ARBA00001966"/>
    </source>
</evidence>
<dbReference type="SFLD" id="SFLDG01067">
    <property type="entry name" value="SPASM/twitch_domain_containing"/>
    <property type="match status" value="1"/>
</dbReference>
<keyword evidence="6" id="KW-0411">Iron-sulfur</keyword>
<dbReference type="InterPro" id="IPR006638">
    <property type="entry name" value="Elp3/MiaA/NifB-like_rSAM"/>
</dbReference>
<dbReference type="Pfam" id="PF04055">
    <property type="entry name" value="Radical_SAM"/>
    <property type="match status" value="1"/>
</dbReference>
<dbReference type="InterPro" id="IPR023885">
    <property type="entry name" value="4Fe4S-binding_SPASM_dom"/>
</dbReference>
<dbReference type="SMART" id="SM00729">
    <property type="entry name" value="Elp3"/>
    <property type="match status" value="1"/>
</dbReference>
<dbReference type="GO" id="GO:0051536">
    <property type="term" value="F:iron-sulfur cluster binding"/>
    <property type="evidence" value="ECO:0007669"/>
    <property type="project" value="UniProtKB-KW"/>
</dbReference>
<dbReference type="EMBL" id="LCBP01000001">
    <property type="protein sequence ID" value="KKS13649.1"/>
    <property type="molecule type" value="Genomic_DNA"/>
</dbReference>
<dbReference type="InterPro" id="IPR007197">
    <property type="entry name" value="rSAM"/>
</dbReference>
<evidence type="ECO:0000256" key="2">
    <source>
        <dbReference type="ARBA" id="ARBA00022485"/>
    </source>
</evidence>
<sequence>MFRKIILCGIKTPRSIIIFYRRTMKLKINRLDEPCKLKRLAEVLPLETPFSLLIDPSNICNFKCSFCPTGHPQMLAKVARPSVVMDFALFCKIVDDAWKVGWKFEKINLCKDGEPFLNKNLAKMVAYAKAKQIAKDISITSNGLLIDEARARGIIEAGLDSIRISVEHVSDEGYKKITNTPTKYEHIRKNVEYLFNEKTKRKSDLKIHAKLIDTGLSDLEKEKFVRDFTNISDSINVNPVDGRNNSQWYDFTLGQGISSATDYANTSSKINRQVCPHSFYSMAVNSNGLVSVCCMDWSLDAIIGDVRKESLVEIWRGEKLRNFRILHLKGERKKINICADCHLVMGAPIESDLDDASESLLAVYE</sequence>
<name>A0A0G0WLL6_9BACT</name>
<keyword evidence="4" id="KW-0479">Metal-binding</keyword>
<accession>A0A0G0WLL6</accession>
<dbReference type="SFLD" id="SFLDS00029">
    <property type="entry name" value="Radical_SAM"/>
    <property type="match status" value="1"/>
</dbReference>
<dbReference type="SUPFAM" id="SSF102114">
    <property type="entry name" value="Radical SAM enzymes"/>
    <property type="match status" value="1"/>
</dbReference>
<keyword evidence="2" id="KW-0004">4Fe-4S</keyword>
<gene>
    <name evidence="8" type="ORF">UU69_C0001G0026</name>
</gene>
<protein>
    <submittedName>
        <fullName evidence="8">Radical SAM domain-containing protein</fullName>
    </submittedName>
</protein>
<feature type="domain" description="Radical SAM core" evidence="7">
    <location>
        <begin position="46"/>
        <end position="283"/>
    </location>
</feature>
<dbReference type="SFLD" id="SFLDG01387">
    <property type="entry name" value="BtrN-like_SPASM_domain_contain"/>
    <property type="match status" value="1"/>
</dbReference>
<evidence type="ECO:0000256" key="4">
    <source>
        <dbReference type="ARBA" id="ARBA00022723"/>
    </source>
</evidence>
<dbReference type="CDD" id="cd01335">
    <property type="entry name" value="Radical_SAM"/>
    <property type="match status" value="1"/>
</dbReference>
<evidence type="ECO:0000256" key="5">
    <source>
        <dbReference type="ARBA" id="ARBA00023004"/>
    </source>
</evidence>
<dbReference type="AlphaFoldDB" id="A0A0G0WLL6"/>
<dbReference type="Proteomes" id="UP000034299">
    <property type="component" value="Unassembled WGS sequence"/>
</dbReference>
<evidence type="ECO:0000313" key="8">
    <source>
        <dbReference type="EMBL" id="KKS13649.1"/>
    </source>
</evidence>
<evidence type="ECO:0000259" key="7">
    <source>
        <dbReference type="PROSITE" id="PS51918"/>
    </source>
</evidence>
<dbReference type="Pfam" id="PF13186">
    <property type="entry name" value="SPASM"/>
    <property type="match status" value="1"/>
</dbReference>
<evidence type="ECO:0000256" key="6">
    <source>
        <dbReference type="ARBA" id="ARBA00023014"/>
    </source>
</evidence>